<reference evidence="7 8" key="1">
    <citation type="submission" date="2017-06" db="EMBL/GenBank/DDBJ databases">
        <authorList>
            <person name="Kim H.J."/>
            <person name="Triplett B.A."/>
        </authorList>
    </citation>
    <scope>NUCLEOTIDE SEQUENCE [LARGE SCALE GENOMIC DNA]</scope>
    <source>
        <strain evidence="7 8">DSM 43151</strain>
    </source>
</reference>
<organism evidence="7 8">
    <name type="scientific">Actinoplanes regularis</name>
    <dbReference type="NCBI Taxonomy" id="52697"/>
    <lineage>
        <taxon>Bacteria</taxon>
        <taxon>Bacillati</taxon>
        <taxon>Actinomycetota</taxon>
        <taxon>Actinomycetes</taxon>
        <taxon>Micromonosporales</taxon>
        <taxon>Micromonosporaceae</taxon>
        <taxon>Actinoplanes</taxon>
    </lineage>
</organism>
<sequence>MRVERTADGVALMRALEQHAPRRLFDDPLSPRMISGWPSVIAARRPLRWLFLHALERAGPGLYGAVICRTRAIDDACRAALATGISRVVIVGAGMDTRPYRMPEMAAAEVWEFDLASTQAVKKATLARALDALPANVSYIPLDLTAPDAADVLAGAGTGRTLLICEAVTMYVTGEAVDRVLAYAGGLAAGSRLILTYLPRAEADRSENRRWSRRLGWRSAYHPAEFADRLRAYGLTPLADLGADDHQAQLLRPAGRELAVFPGERIAVAAVNTVGP</sequence>
<dbReference type="EMBL" id="FZNR01000005">
    <property type="protein sequence ID" value="SNR75022.1"/>
    <property type="molecule type" value="Genomic_DNA"/>
</dbReference>
<keyword evidence="4 7" id="KW-0808">Transferase</keyword>
<evidence type="ECO:0000313" key="7">
    <source>
        <dbReference type="EMBL" id="SNR75022.1"/>
    </source>
</evidence>
<dbReference type="PANTHER" id="PTHR43619:SF2">
    <property type="entry name" value="S-ADENOSYL-L-METHIONINE-DEPENDENT METHYLTRANSFERASES SUPERFAMILY PROTEIN"/>
    <property type="match status" value="1"/>
</dbReference>
<gene>
    <name evidence="7" type="ORF">SAMN06264365_105211</name>
</gene>
<evidence type="ECO:0000256" key="5">
    <source>
        <dbReference type="ARBA" id="ARBA00022691"/>
    </source>
</evidence>
<dbReference type="Gene3D" id="3.40.50.150">
    <property type="entry name" value="Vaccinia Virus protein VP39"/>
    <property type="match status" value="1"/>
</dbReference>
<dbReference type="Proteomes" id="UP000198415">
    <property type="component" value="Unassembled WGS sequence"/>
</dbReference>
<dbReference type="EC" id="2.1.1.-" evidence="6"/>
<evidence type="ECO:0000256" key="4">
    <source>
        <dbReference type="ARBA" id="ARBA00022679"/>
    </source>
</evidence>
<evidence type="ECO:0000256" key="6">
    <source>
        <dbReference type="RuleBase" id="RU362030"/>
    </source>
</evidence>
<comment type="similarity">
    <text evidence="2 6">Belongs to the UPF0677 family.</text>
</comment>
<protein>
    <recommendedName>
        <fullName evidence="6">S-adenosyl-L-methionine-dependent methyltransferase</fullName>
        <ecNumber evidence="6">2.1.1.-</ecNumber>
    </recommendedName>
</protein>
<dbReference type="Pfam" id="PF04072">
    <property type="entry name" value="LCM"/>
    <property type="match status" value="1"/>
</dbReference>
<accession>A0A238YVQ6</accession>
<evidence type="ECO:0000256" key="2">
    <source>
        <dbReference type="ARBA" id="ARBA00008138"/>
    </source>
</evidence>
<evidence type="ECO:0000313" key="8">
    <source>
        <dbReference type="Proteomes" id="UP000198415"/>
    </source>
</evidence>
<dbReference type="GO" id="GO:0008168">
    <property type="term" value="F:methyltransferase activity"/>
    <property type="evidence" value="ECO:0007669"/>
    <property type="project" value="UniProtKB-UniRule"/>
</dbReference>
<comment type="function">
    <text evidence="1 6">Exhibits S-adenosyl-L-methionine-dependent methyltransferase activity.</text>
</comment>
<proteinExistence type="inferred from homology"/>
<evidence type="ECO:0000256" key="3">
    <source>
        <dbReference type="ARBA" id="ARBA00022603"/>
    </source>
</evidence>
<dbReference type="InterPro" id="IPR029063">
    <property type="entry name" value="SAM-dependent_MTases_sf"/>
</dbReference>
<dbReference type="NCBIfam" id="TIGR00027">
    <property type="entry name" value="mthyl_TIGR00027"/>
    <property type="match status" value="1"/>
</dbReference>
<dbReference type="InterPro" id="IPR011610">
    <property type="entry name" value="SAM_mthyl_Trfase_ML2640-like"/>
</dbReference>
<dbReference type="GO" id="GO:0032259">
    <property type="term" value="P:methylation"/>
    <property type="evidence" value="ECO:0007669"/>
    <property type="project" value="UniProtKB-KW"/>
</dbReference>
<dbReference type="RefSeq" id="WP_089293907.1">
    <property type="nucleotide sequence ID" value="NZ_BOMU01000035.1"/>
</dbReference>
<keyword evidence="3 6" id="KW-0489">Methyltransferase</keyword>
<dbReference type="InterPro" id="IPR007213">
    <property type="entry name" value="Ppm1/Ppm2/Tcmp"/>
</dbReference>
<keyword evidence="5 6" id="KW-0949">S-adenosyl-L-methionine</keyword>
<dbReference type="PANTHER" id="PTHR43619">
    <property type="entry name" value="S-ADENOSYL-L-METHIONINE-DEPENDENT METHYLTRANSFERASE YKTD-RELATED"/>
    <property type="match status" value="1"/>
</dbReference>
<dbReference type="AlphaFoldDB" id="A0A238YVQ6"/>
<name>A0A238YVQ6_9ACTN</name>
<evidence type="ECO:0000256" key="1">
    <source>
        <dbReference type="ARBA" id="ARBA00003907"/>
    </source>
</evidence>
<dbReference type="SUPFAM" id="SSF53335">
    <property type="entry name" value="S-adenosyl-L-methionine-dependent methyltransferases"/>
    <property type="match status" value="1"/>
</dbReference>
<dbReference type="OrthoDB" id="9806164at2"/>
<keyword evidence="8" id="KW-1185">Reference proteome</keyword>